<evidence type="ECO:0000313" key="5">
    <source>
        <dbReference type="Proteomes" id="UP001597104"/>
    </source>
</evidence>
<feature type="domain" description="WxL" evidence="3">
    <location>
        <begin position="50"/>
        <end position="246"/>
    </location>
</feature>
<gene>
    <name evidence="4" type="ORF">ACFQZ7_09905</name>
</gene>
<comment type="caution">
    <text evidence="4">The sequence shown here is derived from an EMBL/GenBank/DDBJ whole genome shotgun (WGS) entry which is preliminary data.</text>
</comment>
<evidence type="ECO:0000313" key="4">
    <source>
        <dbReference type="EMBL" id="MFD0898035.1"/>
    </source>
</evidence>
<accession>A0ABW3EFA4</accession>
<evidence type="ECO:0000259" key="3">
    <source>
        <dbReference type="Pfam" id="PF13731"/>
    </source>
</evidence>
<reference evidence="5" key="1">
    <citation type="journal article" date="2019" name="Int. J. Syst. Evol. Microbiol.">
        <title>The Global Catalogue of Microorganisms (GCM) 10K type strain sequencing project: providing services to taxonomists for standard genome sequencing and annotation.</title>
        <authorList>
            <consortium name="The Broad Institute Genomics Platform"/>
            <consortium name="The Broad Institute Genome Sequencing Center for Infectious Disease"/>
            <person name="Wu L."/>
            <person name="Ma J."/>
        </authorList>
    </citation>
    <scope>NUCLEOTIDE SEQUENCE [LARGE SCALE GENOMIC DNA]</scope>
    <source>
        <strain evidence="5">CCM 8925</strain>
    </source>
</reference>
<dbReference type="Proteomes" id="UP001597104">
    <property type="component" value="Unassembled WGS sequence"/>
</dbReference>
<organism evidence="4 5">
    <name type="scientific">Loigolactobacillus binensis</name>
    <dbReference type="NCBI Taxonomy" id="2559922"/>
    <lineage>
        <taxon>Bacteria</taxon>
        <taxon>Bacillati</taxon>
        <taxon>Bacillota</taxon>
        <taxon>Bacilli</taxon>
        <taxon>Lactobacillales</taxon>
        <taxon>Lactobacillaceae</taxon>
        <taxon>Loigolactobacillus</taxon>
    </lineage>
</organism>
<evidence type="ECO:0000256" key="2">
    <source>
        <dbReference type="SAM" id="SignalP"/>
    </source>
</evidence>
<dbReference type="EMBL" id="JBHTIO010000044">
    <property type="protein sequence ID" value="MFD0898035.1"/>
    <property type="molecule type" value="Genomic_DNA"/>
</dbReference>
<feature type="chain" id="PRO_5045772098" evidence="2">
    <location>
        <begin position="25"/>
        <end position="250"/>
    </location>
</feature>
<keyword evidence="2" id="KW-0732">Signal</keyword>
<feature type="region of interest" description="Disordered" evidence="1">
    <location>
        <begin position="44"/>
        <end position="63"/>
    </location>
</feature>
<dbReference type="InterPro" id="IPR027994">
    <property type="entry name" value="WxL_dom"/>
</dbReference>
<sequence length="250" mass="24487">MQLSTKLVTLMGTAVLGFSAFVPAIGVSAATGFITGTNEPTATLPAATSADPNDTAGTASGQSDAHVTVTTGYLTLMQVPDFNFGVVQPGTNNKILKDNVGLATDDGNSDGILQVNDYRSGADDTATGLGYTVTAKLGTFTGLADPTGVAGGAAEAGTSTDAGFKLNLNQAALGTQTGSTTTSGESVAAALTEGGSGQVINFAAGSGYGSTVVDYAAKSAATLNVPATVAKGSYDAPITWTVSAAPGTNA</sequence>
<dbReference type="Pfam" id="PF13731">
    <property type="entry name" value="WxL"/>
    <property type="match status" value="1"/>
</dbReference>
<keyword evidence="5" id="KW-1185">Reference proteome</keyword>
<evidence type="ECO:0000256" key="1">
    <source>
        <dbReference type="SAM" id="MobiDB-lite"/>
    </source>
</evidence>
<proteinExistence type="predicted"/>
<feature type="signal peptide" evidence="2">
    <location>
        <begin position="1"/>
        <end position="24"/>
    </location>
</feature>
<name>A0ABW3EFA4_9LACO</name>
<dbReference type="RefSeq" id="WP_137636497.1">
    <property type="nucleotide sequence ID" value="NZ_BJDN01000001.1"/>
</dbReference>
<protein>
    <submittedName>
        <fullName evidence="4">WxL domain-containing protein</fullName>
    </submittedName>
</protein>
<feature type="compositionally biased region" description="Polar residues" evidence="1">
    <location>
        <begin position="50"/>
        <end position="63"/>
    </location>
</feature>